<name>A0ABD1YUJ0_9MARC</name>
<evidence type="ECO:0000313" key="1">
    <source>
        <dbReference type="EMBL" id="KAL2634150.1"/>
    </source>
</evidence>
<evidence type="ECO:0000313" key="2">
    <source>
        <dbReference type="Proteomes" id="UP001605036"/>
    </source>
</evidence>
<proteinExistence type="predicted"/>
<dbReference type="Proteomes" id="UP001605036">
    <property type="component" value="Unassembled WGS sequence"/>
</dbReference>
<accession>A0ABD1YUJ0</accession>
<sequence>MTSDDCNLKERRYIGGVERGSEETFHRRGFPRLLHLVLPLAPTTLLVLLVAEVDETCRTSENASELVSERAQPEHRLQRSCLVGQSIVGRASNCFLHGMNLI</sequence>
<keyword evidence="2" id="KW-1185">Reference proteome</keyword>
<protein>
    <submittedName>
        <fullName evidence="1">Uncharacterized protein</fullName>
    </submittedName>
</protein>
<dbReference type="AlphaFoldDB" id="A0ABD1YUJ0"/>
<dbReference type="EMBL" id="JBHFFA010000003">
    <property type="protein sequence ID" value="KAL2634150.1"/>
    <property type="molecule type" value="Genomic_DNA"/>
</dbReference>
<organism evidence="1 2">
    <name type="scientific">Riccia fluitans</name>
    <dbReference type="NCBI Taxonomy" id="41844"/>
    <lineage>
        <taxon>Eukaryota</taxon>
        <taxon>Viridiplantae</taxon>
        <taxon>Streptophyta</taxon>
        <taxon>Embryophyta</taxon>
        <taxon>Marchantiophyta</taxon>
        <taxon>Marchantiopsida</taxon>
        <taxon>Marchantiidae</taxon>
        <taxon>Marchantiales</taxon>
        <taxon>Ricciaceae</taxon>
        <taxon>Riccia</taxon>
    </lineage>
</organism>
<comment type="caution">
    <text evidence="1">The sequence shown here is derived from an EMBL/GenBank/DDBJ whole genome shotgun (WGS) entry which is preliminary data.</text>
</comment>
<gene>
    <name evidence="1" type="ORF">R1flu_005629</name>
</gene>
<reference evidence="1 2" key="1">
    <citation type="submission" date="2024-09" db="EMBL/GenBank/DDBJ databases">
        <title>Chromosome-scale assembly of Riccia fluitans.</title>
        <authorList>
            <person name="Paukszto L."/>
            <person name="Sawicki J."/>
            <person name="Karawczyk K."/>
            <person name="Piernik-Szablinska J."/>
            <person name="Szczecinska M."/>
            <person name="Mazdziarz M."/>
        </authorList>
    </citation>
    <scope>NUCLEOTIDE SEQUENCE [LARGE SCALE GENOMIC DNA]</scope>
    <source>
        <strain evidence="1">Rf_01</strain>
        <tissue evidence="1">Aerial parts of the thallus</tissue>
    </source>
</reference>